<dbReference type="PROSITE" id="PS50109">
    <property type="entry name" value="HIS_KIN"/>
    <property type="match status" value="1"/>
</dbReference>
<dbReference type="CDD" id="cd00082">
    <property type="entry name" value="HisKA"/>
    <property type="match status" value="1"/>
</dbReference>
<organism evidence="14 15">
    <name type="scientific">Noviherbaspirillum pedocola</name>
    <dbReference type="NCBI Taxonomy" id="2801341"/>
    <lineage>
        <taxon>Bacteria</taxon>
        <taxon>Pseudomonadati</taxon>
        <taxon>Pseudomonadota</taxon>
        <taxon>Betaproteobacteria</taxon>
        <taxon>Burkholderiales</taxon>
        <taxon>Oxalobacteraceae</taxon>
        <taxon>Noviherbaspirillum</taxon>
    </lineage>
</organism>
<feature type="domain" description="Response regulatory" evidence="11">
    <location>
        <begin position="705"/>
        <end position="821"/>
    </location>
</feature>
<dbReference type="CDD" id="cd00075">
    <property type="entry name" value="HATPase"/>
    <property type="match status" value="1"/>
</dbReference>
<keyword evidence="4 9" id="KW-0597">Phosphoprotein</keyword>
<accession>A0A934SX16</accession>
<evidence type="ECO:0000313" key="14">
    <source>
        <dbReference type="EMBL" id="MBK4737332.1"/>
    </source>
</evidence>
<evidence type="ECO:0000259" key="11">
    <source>
        <dbReference type="PROSITE" id="PS50110"/>
    </source>
</evidence>
<dbReference type="InterPro" id="IPR035965">
    <property type="entry name" value="PAS-like_dom_sf"/>
</dbReference>
<dbReference type="Pfam" id="PF08447">
    <property type="entry name" value="PAS_3"/>
    <property type="match status" value="1"/>
</dbReference>
<dbReference type="Pfam" id="PF02518">
    <property type="entry name" value="HATPase_c"/>
    <property type="match status" value="1"/>
</dbReference>
<dbReference type="SMART" id="SM00091">
    <property type="entry name" value="PAS"/>
    <property type="match status" value="2"/>
</dbReference>
<dbReference type="SMART" id="SM00086">
    <property type="entry name" value="PAC"/>
    <property type="match status" value="2"/>
</dbReference>
<dbReference type="InterPro" id="IPR001789">
    <property type="entry name" value="Sig_transdc_resp-reg_receiver"/>
</dbReference>
<evidence type="ECO:0000256" key="6">
    <source>
        <dbReference type="ARBA" id="ARBA00022777"/>
    </source>
</evidence>
<keyword evidence="5" id="KW-0808">Transferase</keyword>
<evidence type="ECO:0000256" key="3">
    <source>
        <dbReference type="ARBA" id="ARBA00012438"/>
    </source>
</evidence>
<dbReference type="PANTHER" id="PTHR43547:SF2">
    <property type="entry name" value="HYBRID SIGNAL TRANSDUCTION HISTIDINE KINASE C"/>
    <property type="match status" value="1"/>
</dbReference>
<evidence type="ECO:0000256" key="4">
    <source>
        <dbReference type="ARBA" id="ARBA00022553"/>
    </source>
</evidence>
<dbReference type="PROSITE" id="PS50112">
    <property type="entry name" value="PAS"/>
    <property type="match status" value="1"/>
</dbReference>
<dbReference type="Gene3D" id="3.30.450.20">
    <property type="entry name" value="PAS domain"/>
    <property type="match status" value="3"/>
</dbReference>
<evidence type="ECO:0000256" key="7">
    <source>
        <dbReference type="ARBA" id="ARBA00023012"/>
    </source>
</evidence>
<dbReference type="SUPFAM" id="SSF47384">
    <property type="entry name" value="Homodimeric domain of signal transducing histidine kinase"/>
    <property type="match status" value="1"/>
</dbReference>
<dbReference type="SUPFAM" id="SSF55785">
    <property type="entry name" value="PYP-like sensor domain (PAS domain)"/>
    <property type="match status" value="3"/>
</dbReference>
<comment type="catalytic activity">
    <reaction evidence="1">
        <text>ATP + protein L-histidine = ADP + protein N-phospho-L-histidine.</text>
        <dbReference type="EC" id="2.7.13.3"/>
    </reaction>
</comment>
<dbReference type="SUPFAM" id="SSF55874">
    <property type="entry name" value="ATPase domain of HSP90 chaperone/DNA topoisomerase II/histidine kinase"/>
    <property type="match status" value="1"/>
</dbReference>
<keyword evidence="7" id="KW-0902">Two-component regulatory system</keyword>
<dbReference type="CDD" id="cd00130">
    <property type="entry name" value="PAS"/>
    <property type="match status" value="1"/>
</dbReference>
<dbReference type="PRINTS" id="PR00344">
    <property type="entry name" value="BCTRLSENSOR"/>
</dbReference>
<keyword evidence="15" id="KW-1185">Reference proteome</keyword>
<dbReference type="Gene3D" id="1.10.287.130">
    <property type="match status" value="1"/>
</dbReference>
<dbReference type="CDD" id="cd17580">
    <property type="entry name" value="REC_2_DhkD-like"/>
    <property type="match status" value="1"/>
</dbReference>
<dbReference type="EMBL" id="JAEPBG010000011">
    <property type="protein sequence ID" value="MBK4737332.1"/>
    <property type="molecule type" value="Genomic_DNA"/>
</dbReference>
<evidence type="ECO:0000259" key="10">
    <source>
        <dbReference type="PROSITE" id="PS50109"/>
    </source>
</evidence>
<name>A0A934SX16_9BURK</name>
<dbReference type="GO" id="GO:0000155">
    <property type="term" value="F:phosphorelay sensor kinase activity"/>
    <property type="evidence" value="ECO:0007669"/>
    <property type="project" value="InterPro"/>
</dbReference>
<proteinExistence type="predicted"/>
<evidence type="ECO:0000256" key="5">
    <source>
        <dbReference type="ARBA" id="ARBA00022679"/>
    </source>
</evidence>
<keyword evidence="8" id="KW-0472">Membrane</keyword>
<evidence type="ECO:0000259" key="13">
    <source>
        <dbReference type="PROSITE" id="PS50113"/>
    </source>
</evidence>
<dbReference type="Gene3D" id="3.40.50.2300">
    <property type="match status" value="1"/>
</dbReference>
<evidence type="ECO:0000256" key="8">
    <source>
        <dbReference type="ARBA" id="ARBA00023136"/>
    </source>
</evidence>
<dbReference type="InterPro" id="IPR005467">
    <property type="entry name" value="His_kinase_dom"/>
</dbReference>
<evidence type="ECO:0000256" key="9">
    <source>
        <dbReference type="PROSITE-ProRule" id="PRU00169"/>
    </source>
</evidence>
<feature type="domain" description="PAC" evidence="13">
    <location>
        <begin position="401"/>
        <end position="453"/>
    </location>
</feature>
<evidence type="ECO:0000259" key="12">
    <source>
        <dbReference type="PROSITE" id="PS50112"/>
    </source>
</evidence>
<dbReference type="InterPro" id="IPR013656">
    <property type="entry name" value="PAS_4"/>
</dbReference>
<evidence type="ECO:0000256" key="2">
    <source>
        <dbReference type="ARBA" id="ARBA00004429"/>
    </source>
</evidence>
<dbReference type="InterPro" id="IPR036890">
    <property type="entry name" value="HATPase_C_sf"/>
</dbReference>
<dbReference type="SMART" id="SM00448">
    <property type="entry name" value="REC"/>
    <property type="match status" value="1"/>
</dbReference>
<gene>
    <name evidence="14" type="ORF">JJB74_22155</name>
</gene>
<comment type="caution">
    <text evidence="14">The sequence shown here is derived from an EMBL/GenBank/DDBJ whole genome shotgun (WGS) entry which is preliminary data.</text>
</comment>
<comment type="subcellular location">
    <subcellularLocation>
        <location evidence="2">Cell inner membrane</location>
        <topology evidence="2">Multi-pass membrane protein</topology>
    </subcellularLocation>
</comment>
<dbReference type="Pfam" id="PF08448">
    <property type="entry name" value="PAS_4"/>
    <property type="match status" value="2"/>
</dbReference>
<dbReference type="SMART" id="SM00387">
    <property type="entry name" value="HATPase_c"/>
    <property type="match status" value="1"/>
</dbReference>
<dbReference type="NCBIfam" id="TIGR00229">
    <property type="entry name" value="sensory_box"/>
    <property type="match status" value="1"/>
</dbReference>
<dbReference type="InterPro" id="IPR000014">
    <property type="entry name" value="PAS"/>
</dbReference>
<dbReference type="InterPro" id="IPR004358">
    <property type="entry name" value="Sig_transdc_His_kin-like_C"/>
</dbReference>
<dbReference type="InterPro" id="IPR013655">
    <property type="entry name" value="PAS_fold_3"/>
</dbReference>
<dbReference type="SUPFAM" id="SSF52172">
    <property type="entry name" value="CheY-like"/>
    <property type="match status" value="1"/>
</dbReference>
<dbReference type="PROSITE" id="PS50110">
    <property type="entry name" value="RESPONSE_REGULATORY"/>
    <property type="match status" value="1"/>
</dbReference>
<keyword evidence="6" id="KW-0418">Kinase</keyword>
<feature type="domain" description="PAS" evidence="12">
    <location>
        <begin position="328"/>
        <end position="398"/>
    </location>
</feature>
<dbReference type="FunFam" id="3.30.565.10:FF:000006">
    <property type="entry name" value="Sensor histidine kinase WalK"/>
    <property type="match status" value="1"/>
</dbReference>
<dbReference type="Gene3D" id="3.30.565.10">
    <property type="entry name" value="Histidine kinase-like ATPase, C-terminal domain"/>
    <property type="match status" value="1"/>
</dbReference>
<dbReference type="InterPro" id="IPR000700">
    <property type="entry name" value="PAS-assoc_C"/>
</dbReference>
<dbReference type="InterPro" id="IPR003661">
    <property type="entry name" value="HisK_dim/P_dom"/>
</dbReference>
<dbReference type="PROSITE" id="PS50113">
    <property type="entry name" value="PAC"/>
    <property type="match status" value="2"/>
</dbReference>
<dbReference type="SMART" id="SM00388">
    <property type="entry name" value="HisKA"/>
    <property type="match status" value="1"/>
</dbReference>
<evidence type="ECO:0000313" key="15">
    <source>
        <dbReference type="Proteomes" id="UP000622890"/>
    </source>
</evidence>
<dbReference type="GO" id="GO:0005886">
    <property type="term" value="C:plasma membrane"/>
    <property type="evidence" value="ECO:0007669"/>
    <property type="project" value="UniProtKB-SubCell"/>
</dbReference>
<dbReference type="InterPro" id="IPR003594">
    <property type="entry name" value="HATPase_dom"/>
</dbReference>
<dbReference type="InterPro" id="IPR036097">
    <property type="entry name" value="HisK_dim/P_sf"/>
</dbReference>
<dbReference type="Proteomes" id="UP000622890">
    <property type="component" value="Unassembled WGS sequence"/>
</dbReference>
<dbReference type="AlphaFoldDB" id="A0A934SX16"/>
<feature type="domain" description="Histidine kinase" evidence="10">
    <location>
        <begin position="464"/>
        <end position="682"/>
    </location>
</feature>
<dbReference type="FunFam" id="3.30.450.20:FF:000099">
    <property type="entry name" value="Sensory box sensor histidine kinase"/>
    <property type="match status" value="1"/>
</dbReference>
<dbReference type="InterPro" id="IPR011006">
    <property type="entry name" value="CheY-like_superfamily"/>
</dbReference>
<evidence type="ECO:0000256" key="1">
    <source>
        <dbReference type="ARBA" id="ARBA00000085"/>
    </source>
</evidence>
<dbReference type="PANTHER" id="PTHR43547">
    <property type="entry name" value="TWO-COMPONENT HISTIDINE KINASE"/>
    <property type="match status" value="1"/>
</dbReference>
<feature type="domain" description="PAC" evidence="13">
    <location>
        <begin position="272"/>
        <end position="327"/>
    </location>
</feature>
<dbReference type="FunFam" id="1.10.287.130:FF:000001">
    <property type="entry name" value="Two-component sensor histidine kinase"/>
    <property type="match status" value="1"/>
</dbReference>
<protein>
    <recommendedName>
        <fullName evidence="3">histidine kinase</fullName>
        <ecNumber evidence="3">2.7.13.3</ecNumber>
    </recommendedName>
</protein>
<dbReference type="Pfam" id="PF00072">
    <property type="entry name" value="Response_reg"/>
    <property type="match status" value="1"/>
</dbReference>
<dbReference type="RefSeq" id="WP_200595531.1">
    <property type="nucleotide sequence ID" value="NZ_JAEPBG010000011.1"/>
</dbReference>
<dbReference type="InterPro" id="IPR001610">
    <property type="entry name" value="PAC"/>
</dbReference>
<feature type="modified residue" description="4-aspartylphosphate" evidence="9">
    <location>
        <position position="754"/>
    </location>
</feature>
<sequence>MQLGGSVKSGSARYTFQIFIATGANWLIMNSSEAPEFAFLSDGGGMGELMRKHNWVQSPLGSPASWPQSLRTVVGLLLHSKFPMFVAWGPELSCLYNDPHTEILGTKHPAALGLRLQDIWAEIWDDIHPIVVQAMQGNATYHENLPLTVLRRGAPEQAWFTFSYSPVHDESGKVAGMFCAVVETTDQVLGERHRVEELVRLRQLVQKAPGFIAVLREPSHVFEIANDAYLQLIGHRDIIGKPVQEALPELEGQGFFEILDRVYATGEPFIGRELPAMLQRQPEGRLEQRFVSFVYQPTIDHRGNVSGIFVEGSDVTETVRAHQALRESEQRLRQLANTIPQLAWMANPDGWIHWYNDRWYEYTGTSPEEMAGWGWQKVHHPNTLPAVMEQWKTAIASGEIFEASFPLRAANGEYRTFMTRAAPLRDTAGNIVQWFGANTDVTPIEQAQHELREANHRKDEFLAMLAHELRNPLAPITSAANLLKAATLNEVLVRKTSQIISRQAEHMAALIDDLLDVSRVTRGLVTLDKRGVSLNSVLTETAEQVRPHVEARHHHFELELPADPLFVQGDRTRLIQVFSNLLHNAAKYTPEGGHIALNANTAHDQVVITVSDDGVGIRPALLPYIFELFTQAERSPDRSQGGLGLGLALVKSLVELHGGQVAAHSEGAGKGSVFTVCLPQANAEQTPLAQSDRKSGIPRLGGEKRILVVDDNKDAAEMLSLLLEAAGYAITVAYSAHDALSAAQRDSPSILFLDIGLPDMDGYALARKLRSLPEFSRSLLVAVTGYGQPEDRDRALQAGFNYHLVKPVKMSDVLNVLTENEYHGAPTGGTTA</sequence>
<dbReference type="EC" id="2.7.13.3" evidence="3"/>
<dbReference type="Pfam" id="PF00512">
    <property type="entry name" value="HisKA"/>
    <property type="match status" value="1"/>
</dbReference>
<reference evidence="14" key="1">
    <citation type="submission" date="2021-01" db="EMBL/GenBank/DDBJ databases">
        <title>Genome sequence of strain Noviherbaspirillum sp. DKR-6.</title>
        <authorList>
            <person name="Chaudhary D.K."/>
        </authorList>
    </citation>
    <scope>NUCLEOTIDE SEQUENCE</scope>
    <source>
        <strain evidence="14">DKR-6</strain>
    </source>
</reference>